<comment type="subcellular location">
    <subcellularLocation>
        <location evidence="1">Cell membrane</location>
        <topology evidence="1">Multi-pass membrane protein</topology>
    </subcellularLocation>
</comment>
<evidence type="ECO:0000256" key="3">
    <source>
        <dbReference type="ARBA" id="ARBA00022448"/>
    </source>
</evidence>
<accession>A0ABX7FBI0</accession>
<evidence type="ECO:0000256" key="7">
    <source>
        <dbReference type="ARBA" id="ARBA00023136"/>
    </source>
</evidence>
<dbReference type="PANTHER" id="PTHR22911">
    <property type="entry name" value="ACYL-MALONYL CONDENSING ENZYME-RELATED"/>
    <property type="match status" value="1"/>
</dbReference>
<feature type="transmembrane region" description="Helical" evidence="8">
    <location>
        <begin position="239"/>
        <end position="259"/>
    </location>
</feature>
<feature type="transmembrane region" description="Helical" evidence="8">
    <location>
        <begin position="102"/>
        <end position="119"/>
    </location>
</feature>
<evidence type="ECO:0000256" key="5">
    <source>
        <dbReference type="ARBA" id="ARBA00022692"/>
    </source>
</evidence>
<dbReference type="InterPro" id="IPR037185">
    <property type="entry name" value="EmrE-like"/>
</dbReference>
<feature type="transmembrane region" description="Helical" evidence="8">
    <location>
        <begin position="126"/>
        <end position="143"/>
    </location>
</feature>
<dbReference type="RefSeq" id="WP_023848842.1">
    <property type="nucleotide sequence ID" value="NZ_CP047166.1"/>
</dbReference>
<name>A0ABX7FBI0_9RHOB</name>
<keyword evidence="5 8" id="KW-0812">Transmembrane</keyword>
<reference evidence="10 11" key="1">
    <citation type="submission" date="2019-12" db="EMBL/GenBank/DDBJ databases">
        <title>Complete Genome Sequence of a Quorum-Sensing Bacterium,Rhodobacteraceae bacterium C31, Isolated from a marine microalgae symbiotic bacteria.</title>
        <authorList>
            <person name="Zhang Y."/>
        </authorList>
    </citation>
    <scope>NUCLEOTIDE SEQUENCE [LARGE SCALE GENOMIC DNA]</scope>
    <source>
        <strain evidence="10 11">C31</strain>
    </source>
</reference>
<keyword evidence="7 8" id="KW-0472">Membrane</keyword>
<feature type="domain" description="EamA" evidence="9">
    <location>
        <begin position="6"/>
        <end position="140"/>
    </location>
</feature>
<feature type="transmembrane region" description="Helical" evidence="8">
    <location>
        <begin position="265"/>
        <end position="283"/>
    </location>
</feature>
<evidence type="ECO:0000313" key="10">
    <source>
        <dbReference type="EMBL" id="QRF67216.1"/>
    </source>
</evidence>
<dbReference type="EMBL" id="CP047166">
    <property type="protein sequence ID" value="QRF67216.1"/>
    <property type="molecule type" value="Genomic_DNA"/>
</dbReference>
<evidence type="ECO:0000256" key="1">
    <source>
        <dbReference type="ARBA" id="ARBA00004651"/>
    </source>
</evidence>
<keyword evidence="3" id="KW-0813">Transport</keyword>
<keyword evidence="4" id="KW-1003">Cell membrane</keyword>
<feature type="transmembrane region" description="Helical" evidence="8">
    <location>
        <begin position="149"/>
        <end position="165"/>
    </location>
</feature>
<dbReference type="InterPro" id="IPR004626">
    <property type="entry name" value="RarD"/>
</dbReference>
<gene>
    <name evidence="10" type="primary">rarD</name>
    <name evidence="10" type="ORF">GQA70_13395</name>
</gene>
<feature type="transmembrane region" description="Helical" evidence="8">
    <location>
        <begin position="177"/>
        <end position="195"/>
    </location>
</feature>
<proteinExistence type="inferred from homology"/>
<dbReference type="Proteomes" id="UP000596387">
    <property type="component" value="Chromosome"/>
</dbReference>
<organism evidence="10 11">
    <name type="scientific">Ponticoccus alexandrii</name>
    <dbReference type="NCBI Taxonomy" id="1943633"/>
    <lineage>
        <taxon>Bacteria</taxon>
        <taxon>Pseudomonadati</taxon>
        <taxon>Pseudomonadota</taxon>
        <taxon>Alphaproteobacteria</taxon>
        <taxon>Rhodobacterales</taxon>
        <taxon>Roseobacteraceae</taxon>
        <taxon>Ponticoccus</taxon>
    </lineage>
</organism>
<feature type="transmembrane region" description="Helical" evidence="8">
    <location>
        <begin position="71"/>
        <end position="90"/>
    </location>
</feature>
<evidence type="ECO:0000256" key="8">
    <source>
        <dbReference type="SAM" id="Phobius"/>
    </source>
</evidence>
<protein>
    <submittedName>
        <fullName evidence="10">EamA family transporter RarD</fullName>
    </submittedName>
</protein>
<feature type="transmembrane region" description="Helical" evidence="8">
    <location>
        <begin position="7"/>
        <end position="25"/>
    </location>
</feature>
<sequence>MSTQRSGVLAIIGACIIWGLSPLYYKLLTHVPPLELLAHRTVWSLVVFAGLLGLQGRLSRIRVAMSSRRDALILTAAALLISANWFFFIFSVQVGRVTETSMGYYIQPLLVVLLGVFVLKERLGPLQWLAIGLAAAGVAQLTWGLGTAPWISLFLASTFALYGLLKKSLSVGPVVSVTSEVLILTPLAAVWLAWVHLRGGGLFGQDLYTSALLILSGLLTALPLILFSSGAQKVSMVTLGLVQYLNPTMQFFLAAVIFAEPLTGWHVTAFVMIWTALAIYTAVTLRQERARRRIVMTSSAEAALWTKSSSERSAKP</sequence>
<comment type="similarity">
    <text evidence="2">Belongs to the EamA transporter family.</text>
</comment>
<evidence type="ECO:0000313" key="11">
    <source>
        <dbReference type="Proteomes" id="UP000596387"/>
    </source>
</evidence>
<keyword evidence="11" id="KW-1185">Reference proteome</keyword>
<dbReference type="Pfam" id="PF00892">
    <property type="entry name" value="EamA"/>
    <property type="match status" value="1"/>
</dbReference>
<evidence type="ECO:0000256" key="6">
    <source>
        <dbReference type="ARBA" id="ARBA00022989"/>
    </source>
</evidence>
<dbReference type="NCBIfam" id="TIGR00688">
    <property type="entry name" value="rarD"/>
    <property type="match status" value="1"/>
</dbReference>
<evidence type="ECO:0000259" key="9">
    <source>
        <dbReference type="Pfam" id="PF00892"/>
    </source>
</evidence>
<dbReference type="PANTHER" id="PTHR22911:SF137">
    <property type="entry name" value="SOLUTE CARRIER FAMILY 35 MEMBER G2-RELATED"/>
    <property type="match status" value="1"/>
</dbReference>
<feature type="transmembrane region" description="Helical" evidence="8">
    <location>
        <begin position="207"/>
        <end position="227"/>
    </location>
</feature>
<evidence type="ECO:0000256" key="2">
    <source>
        <dbReference type="ARBA" id="ARBA00007362"/>
    </source>
</evidence>
<dbReference type="SUPFAM" id="SSF103481">
    <property type="entry name" value="Multidrug resistance efflux transporter EmrE"/>
    <property type="match status" value="2"/>
</dbReference>
<feature type="transmembrane region" description="Helical" evidence="8">
    <location>
        <begin position="37"/>
        <end position="59"/>
    </location>
</feature>
<evidence type="ECO:0000256" key="4">
    <source>
        <dbReference type="ARBA" id="ARBA00022475"/>
    </source>
</evidence>
<keyword evidence="6 8" id="KW-1133">Transmembrane helix</keyword>
<dbReference type="InterPro" id="IPR000620">
    <property type="entry name" value="EamA_dom"/>
</dbReference>